<name>A0ABM7P696_9BACT</name>
<feature type="domain" description="TnsE C-terminal" evidence="1">
    <location>
        <begin position="2"/>
        <end position="88"/>
    </location>
</feature>
<dbReference type="Proteomes" id="UP001053296">
    <property type="component" value="Chromosome"/>
</dbReference>
<dbReference type="EMBL" id="AP024485">
    <property type="protein sequence ID" value="BCS88431.1"/>
    <property type="molecule type" value="Genomic_DNA"/>
</dbReference>
<reference evidence="2" key="1">
    <citation type="journal article" date="2022" name="Arch. Microbiol.">
        <title>Pseudodesulfovibrio sediminis sp. nov., a mesophilic and neutrophilic sulfate-reducing bacterium isolated from sediment of a brackish lake.</title>
        <authorList>
            <person name="Takahashi A."/>
            <person name="Kojima H."/>
            <person name="Watanabe M."/>
            <person name="Fukui M."/>
        </authorList>
    </citation>
    <scope>NUCLEOTIDE SEQUENCE</scope>
    <source>
        <strain evidence="2">SF6</strain>
    </source>
</reference>
<sequence>MHLLEVDTSDADKAISTQVLVVRDLRRWKADFEVLKRELIQDSLNWPKKYLCDLCGKERHCGVNHPQAPKGSRGVLDPESIAGWAARVYGWMQSL</sequence>
<gene>
    <name evidence="2" type="ORF">PSDVSF_16730</name>
</gene>
<organism evidence="2 3">
    <name type="scientific">Pseudodesulfovibrio sediminis</name>
    <dbReference type="NCBI Taxonomy" id="2810563"/>
    <lineage>
        <taxon>Bacteria</taxon>
        <taxon>Pseudomonadati</taxon>
        <taxon>Thermodesulfobacteriota</taxon>
        <taxon>Desulfovibrionia</taxon>
        <taxon>Desulfovibrionales</taxon>
        <taxon>Desulfovibrionaceae</taxon>
    </lineage>
</organism>
<dbReference type="Pfam" id="PF18623">
    <property type="entry name" value="TnsE_C"/>
    <property type="match status" value="1"/>
</dbReference>
<accession>A0ABM7P696</accession>
<evidence type="ECO:0000313" key="3">
    <source>
        <dbReference type="Proteomes" id="UP001053296"/>
    </source>
</evidence>
<evidence type="ECO:0000313" key="2">
    <source>
        <dbReference type="EMBL" id="BCS88431.1"/>
    </source>
</evidence>
<dbReference type="InterPro" id="IPR041419">
    <property type="entry name" value="TnsE_C"/>
</dbReference>
<evidence type="ECO:0000259" key="1">
    <source>
        <dbReference type="Pfam" id="PF18623"/>
    </source>
</evidence>
<keyword evidence="3" id="KW-1185">Reference proteome</keyword>
<proteinExistence type="predicted"/>
<protein>
    <recommendedName>
        <fullName evidence="1">TnsE C-terminal domain-containing protein</fullName>
    </recommendedName>
</protein>